<evidence type="ECO:0000256" key="1">
    <source>
        <dbReference type="SAM" id="Phobius"/>
    </source>
</evidence>
<dbReference type="OrthoDB" id="9769590at2"/>
<keyword evidence="1" id="KW-1133">Transmembrane helix</keyword>
<dbReference type="Pfam" id="PF04286">
    <property type="entry name" value="DUF445"/>
    <property type="match status" value="1"/>
</dbReference>
<dbReference type="AlphaFoldDB" id="A0A1I2UA36"/>
<dbReference type="EMBL" id="FOOY01000019">
    <property type="protein sequence ID" value="SFG73903.1"/>
    <property type="molecule type" value="Genomic_DNA"/>
</dbReference>
<proteinExistence type="predicted"/>
<dbReference type="Proteomes" id="UP000198752">
    <property type="component" value="Unassembled WGS sequence"/>
</dbReference>
<dbReference type="PANTHER" id="PTHR38442">
    <property type="entry name" value="INNER MEMBRANE PROTEIN-RELATED"/>
    <property type="match status" value="1"/>
</dbReference>
<gene>
    <name evidence="2" type="ORF">SAMN02982927_02623</name>
</gene>
<reference evidence="3" key="1">
    <citation type="submission" date="2016-10" db="EMBL/GenBank/DDBJ databases">
        <authorList>
            <person name="Varghese N."/>
            <person name="Submissions S."/>
        </authorList>
    </citation>
    <scope>NUCLEOTIDE SEQUENCE [LARGE SCALE GENOMIC DNA]</scope>
    <source>
        <strain evidence="3">ATCC 700379</strain>
    </source>
</reference>
<protein>
    <recommendedName>
        <fullName evidence="4">DUF445 domain-containing protein</fullName>
    </recommendedName>
</protein>
<evidence type="ECO:0000313" key="3">
    <source>
        <dbReference type="Proteomes" id="UP000198752"/>
    </source>
</evidence>
<name>A0A1I2UA36_9BACL</name>
<keyword evidence="3" id="KW-1185">Reference proteome</keyword>
<accession>A0A1I2UA36</accession>
<dbReference type="InterPro" id="IPR007383">
    <property type="entry name" value="DUF445"/>
</dbReference>
<evidence type="ECO:0008006" key="4">
    <source>
        <dbReference type="Google" id="ProtNLM"/>
    </source>
</evidence>
<dbReference type="GO" id="GO:0005886">
    <property type="term" value="C:plasma membrane"/>
    <property type="evidence" value="ECO:0007669"/>
    <property type="project" value="TreeGrafter"/>
</dbReference>
<dbReference type="STRING" id="269670.SAMN02982927_02623"/>
<keyword evidence="1" id="KW-0812">Transmembrane</keyword>
<organism evidence="2 3">
    <name type="scientific">Sporolactobacillus nakayamae</name>
    <dbReference type="NCBI Taxonomy" id="269670"/>
    <lineage>
        <taxon>Bacteria</taxon>
        <taxon>Bacillati</taxon>
        <taxon>Bacillota</taxon>
        <taxon>Bacilli</taxon>
        <taxon>Bacillales</taxon>
        <taxon>Sporolactobacillaceae</taxon>
        <taxon>Sporolactobacillus</taxon>
    </lineage>
</organism>
<feature type="transmembrane region" description="Helical" evidence="1">
    <location>
        <begin position="40"/>
        <end position="60"/>
    </location>
</feature>
<evidence type="ECO:0000313" key="2">
    <source>
        <dbReference type="EMBL" id="SFG73903.1"/>
    </source>
</evidence>
<keyword evidence="1" id="KW-0472">Membrane</keyword>
<feature type="transmembrane region" description="Helical" evidence="1">
    <location>
        <begin position="9"/>
        <end position="28"/>
    </location>
</feature>
<sequence>MVEKSKKKLANGLIVGAGIGYAVVYPFHQSFTGGLLSSGLSAALVGGLADAFAITGLFRVPMKLNFLKRCYSTIRTEVIPRNREKFISTLVNMVQDDLLSKESLKQYLKKMESEDIAHFVEVVIKNNLNHVKLSPYIAVIRDFSLKNGYEEHVIRFIRNFFIIKERRV</sequence>
<dbReference type="PANTHER" id="PTHR38442:SF1">
    <property type="entry name" value="INNER MEMBRANE PROTEIN"/>
    <property type="match status" value="1"/>
</dbReference>